<feature type="transmembrane region" description="Helical" evidence="9">
    <location>
        <begin position="323"/>
        <end position="342"/>
    </location>
</feature>
<feature type="transmembrane region" description="Helical" evidence="9">
    <location>
        <begin position="129"/>
        <end position="154"/>
    </location>
</feature>
<comment type="similarity">
    <text evidence="2">Belongs to the major facilitator superfamily. Metabolite:H+ Symporter (MHS) family (TC 2.A.1.6) family.</text>
</comment>
<keyword evidence="12" id="KW-1185">Reference proteome</keyword>
<evidence type="ECO:0000256" key="2">
    <source>
        <dbReference type="ARBA" id="ARBA00008240"/>
    </source>
</evidence>
<evidence type="ECO:0000256" key="4">
    <source>
        <dbReference type="ARBA" id="ARBA00022475"/>
    </source>
</evidence>
<feature type="transmembrane region" description="Helical" evidence="9">
    <location>
        <begin position="348"/>
        <end position="373"/>
    </location>
</feature>
<dbReference type="SUPFAM" id="SSF103473">
    <property type="entry name" value="MFS general substrate transporter"/>
    <property type="match status" value="1"/>
</dbReference>
<dbReference type="PROSITE" id="PS00217">
    <property type="entry name" value="SUGAR_TRANSPORT_2"/>
    <property type="match status" value="1"/>
</dbReference>
<reference evidence="11 12" key="1">
    <citation type="submission" date="2024-03" db="EMBL/GenBank/DDBJ databases">
        <title>Two novel Raoultella species associated with bleeding cankers of broadleaf hosts, Raoultella scottia sp. nov. and Raoultella lignicola sp. nov.</title>
        <authorList>
            <person name="Brady C.L."/>
        </authorList>
    </citation>
    <scope>NUCLEOTIDE SEQUENCE [LARGE SCALE GENOMIC DNA]</scope>
    <source>
        <strain evidence="11 12">BAC 10a-01-01</strain>
    </source>
</reference>
<feature type="transmembrane region" description="Helical" evidence="9">
    <location>
        <begin position="98"/>
        <end position="117"/>
    </location>
</feature>
<name>A0ABU8ZC73_9ENTR</name>
<gene>
    <name evidence="11" type="ORF">QFI66_020760</name>
</gene>
<feature type="transmembrane region" description="Helical" evidence="9">
    <location>
        <begin position="199"/>
        <end position="218"/>
    </location>
</feature>
<dbReference type="EMBL" id="JARXNH020000057">
    <property type="protein sequence ID" value="MEK0250514.1"/>
    <property type="molecule type" value="Genomic_DNA"/>
</dbReference>
<feature type="transmembrane region" description="Helical" evidence="9">
    <location>
        <begin position="419"/>
        <end position="436"/>
    </location>
</feature>
<feature type="transmembrane region" description="Helical" evidence="9">
    <location>
        <begin position="39"/>
        <end position="57"/>
    </location>
</feature>
<keyword evidence="7 9" id="KW-1133">Transmembrane helix</keyword>
<evidence type="ECO:0000256" key="6">
    <source>
        <dbReference type="ARBA" id="ARBA00022847"/>
    </source>
</evidence>
<evidence type="ECO:0000256" key="3">
    <source>
        <dbReference type="ARBA" id="ARBA00022448"/>
    </source>
</evidence>
<sequence>MTKTTTQPLNAEVIRTVPEPRSKGYKAIAAASIGNALEWYDFSIYAFFAVYIAQNFFHQEDAGAQLFEAFLAFGLGFVIRPLGALVIGVYGDRVGRKAALTLTIMTMAVGTAIIAFAPPYSAIGIGAPLLILCGRVLQGFSAGGEVGGAAAFLVEHAPAEKKGQYASWLQASMGISNIFGALVATVVTLTLSHEQIGDWGWRIPFIIGLSIAPIGLWMRKTLEETPLFIEEQARRKVEKIRPEMPLLQLFKAHGNAVLLGTGLSILWAVSVYALIIFMPIYVQRQLHFESHQAFLAALIGNCFMVVCCVAAGSYSDRIGTHKLLMIGAGLLFICSYPLLMLLDASHTTLTLIVVQSLFCILVSLFVGVAPLALSELFPTDVRASGMSVSYNLAVTLFGGFAPAVLTWLTENTGTRFAPAWYVMIASVLAMIALVRIDRQKAKKRL</sequence>
<keyword evidence="8 9" id="KW-0472">Membrane</keyword>
<accession>A0ABU8ZC73</accession>
<feature type="transmembrane region" description="Helical" evidence="9">
    <location>
        <begin position="385"/>
        <end position="407"/>
    </location>
</feature>
<keyword evidence="4" id="KW-1003">Cell membrane</keyword>
<feature type="domain" description="Major facilitator superfamily (MFS) profile" evidence="10">
    <location>
        <begin position="27"/>
        <end position="444"/>
    </location>
</feature>
<dbReference type="Gene3D" id="1.20.1250.20">
    <property type="entry name" value="MFS general substrate transporter like domains"/>
    <property type="match status" value="2"/>
</dbReference>
<evidence type="ECO:0000259" key="10">
    <source>
        <dbReference type="PROSITE" id="PS50850"/>
    </source>
</evidence>
<dbReference type="InterPro" id="IPR051084">
    <property type="entry name" value="H+-coupled_symporters"/>
</dbReference>
<dbReference type="InterPro" id="IPR005829">
    <property type="entry name" value="Sugar_transporter_CS"/>
</dbReference>
<keyword evidence="5 9" id="KW-0812">Transmembrane</keyword>
<organism evidence="11 12">
    <name type="scientific">Raoultella scottii</name>
    <dbReference type="NCBI Taxonomy" id="3040937"/>
    <lineage>
        <taxon>Bacteria</taxon>
        <taxon>Pseudomonadati</taxon>
        <taxon>Pseudomonadota</taxon>
        <taxon>Gammaproteobacteria</taxon>
        <taxon>Enterobacterales</taxon>
        <taxon>Enterobacteriaceae</taxon>
        <taxon>Klebsiella/Raoultella group</taxon>
        <taxon>Raoultella</taxon>
    </lineage>
</organism>
<feature type="transmembrane region" description="Helical" evidence="9">
    <location>
        <begin position="256"/>
        <end position="281"/>
    </location>
</feature>
<dbReference type="InterPro" id="IPR036259">
    <property type="entry name" value="MFS_trans_sf"/>
</dbReference>
<dbReference type="InterPro" id="IPR011701">
    <property type="entry name" value="MFS"/>
</dbReference>
<feature type="transmembrane region" description="Helical" evidence="9">
    <location>
        <begin position="166"/>
        <end position="187"/>
    </location>
</feature>
<protein>
    <submittedName>
        <fullName evidence="11">MFS transporter</fullName>
    </submittedName>
</protein>
<dbReference type="PROSITE" id="PS50850">
    <property type="entry name" value="MFS"/>
    <property type="match status" value="1"/>
</dbReference>
<dbReference type="InterPro" id="IPR020846">
    <property type="entry name" value="MFS_dom"/>
</dbReference>
<evidence type="ECO:0000256" key="9">
    <source>
        <dbReference type="SAM" id="Phobius"/>
    </source>
</evidence>
<dbReference type="Proteomes" id="UP001334005">
    <property type="component" value="Unassembled WGS sequence"/>
</dbReference>
<dbReference type="Pfam" id="PF07690">
    <property type="entry name" value="MFS_1"/>
    <property type="match status" value="1"/>
</dbReference>
<feature type="transmembrane region" description="Helical" evidence="9">
    <location>
        <begin position="293"/>
        <end position="311"/>
    </location>
</feature>
<dbReference type="RefSeq" id="WP_331835552.1">
    <property type="nucleotide sequence ID" value="NZ_JARXNH020000057.1"/>
</dbReference>
<keyword evidence="6" id="KW-0769">Symport</keyword>
<evidence type="ECO:0000256" key="1">
    <source>
        <dbReference type="ARBA" id="ARBA00004651"/>
    </source>
</evidence>
<comment type="caution">
    <text evidence="11">The sequence shown here is derived from an EMBL/GenBank/DDBJ whole genome shotgun (WGS) entry which is preliminary data.</text>
</comment>
<comment type="subcellular location">
    <subcellularLocation>
        <location evidence="1">Cell membrane</location>
        <topology evidence="1">Multi-pass membrane protein</topology>
    </subcellularLocation>
</comment>
<evidence type="ECO:0000313" key="11">
    <source>
        <dbReference type="EMBL" id="MEK0250514.1"/>
    </source>
</evidence>
<dbReference type="PANTHER" id="PTHR43528">
    <property type="entry name" value="ALPHA-KETOGLUTARATE PERMEASE"/>
    <property type="match status" value="1"/>
</dbReference>
<evidence type="ECO:0000313" key="12">
    <source>
        <dbReference type="Proteomes" id="UP001334005"/>
    </source>
</evidence>
<evidence type="ECO:0000256" key="7">
    <source>
        <dbReference type="ARBA" id="ARBA00022989"/>
    </source>
</evidence>
<proteinExistence type="inferred from homology"/>
<dbReference type="PANTHER" id="PTHR43528:SF1">
    <property type="entry name" value="ALPHA-KETOGLUTARATE PERMEASE"/>
    <property type="match status" value="1"/>
</dbReference>
<evidence type="ECO:0000256" key="5">
    <source>
        <dbReference type="ARBA" id="ARBA00022692"/>
    </source>
</evidence>
<feature type="transmembrane region" description="Helical" evidence="9">
    <location>
        <begin position="69"/>
        <end position="91"/>
    </location>
</feature>
<keyword evidence="3" id="KW-0813">Transport</keyword>
<evidence type="ECO:0000256" key="8">
    <source>
        <dbReference type="ARBA" id="ARBA00023136"/>
    </source>
</evidence>